<evidence type="ECO:0000256" key="1">
    <source>
        <dbReference type="SAM" id="Coils"/>
    </source>
</evidence>
<organism evidence="2 3">
    <name type="scientific">Caulobacter phage Percy</name>
    <dbReference type="NCBI Taxonomy" id="1701809"/>
    <lineage>
        <taxon>Viruses</taxon>
        <taxon>Duplodnaviria</taxon>
        <taxon>Heunggongvirae</taxon>
        <taxon>Uroviricota</taxon>
        <taxon>Caudoviricetes</taxon>
        <taxon>Autographivirales</taxon>
        <taxon>Autonotataviridae</taxon>
        <taxon>Percyvirus</taxon>
        <taxon>Percyvirus percy</taxon>
    </lineage>
</organism>
<reference evidence="2 3" key="1">
    <citation type="journal article" date="2015" name="Genome Announc.">
        <title>Complete Genome Sequence of Caulobacter crescentus Podophage Percy.</title>
        <authorList>
            <person name="Lerma R.A."/>
            <person name="Tidwell T.J."/>
            <person name="Cahill J.L."/>
            <person name="Rasche E.S."/>
            <person name="Kuty Everett G.F."/>
        </authorList>
    </citation>
    <scope>NUCLEOTIDE SEQUENCE [LARGE SCALE GENOMIC DNA]</scope>
</reference>
<evidence type="ECO:0000313" key="2">
    <source>
        <dbReference type="EMBL" id="ALF01660.1"/>
    </source>
</evidence>
<dbReference type="CDD" id="cd14279">
    <property type="entry name" value="CUE"/>
    <property type="match status" value="1"/>
</dbReference>
<proteinExistence type="predicted"/>
<keyword evidence="1" id="KW-0175">Coiled coil</keyword>
<dbReference type="KEGG" id="vg:26796253"/>
<dbReference type="EMBL" id="KT381879">
    <property type="protein sequence ID" value="ALF01660.1"/>
    <property type="molecule type" value="Genomic_DNA"/>
</dbReference>
<accession>A0A0M4RBU7</accession>
<dbReference type="GeneID" id="26796253"/>
<keyword evidence="3" id="KW-1185">Reference proteome</keyword>
<gene>
    <name evidence="2" type="ORF">CPT_Percy26</name>
</gene>
<name>A0A0M4RBU7_9CAUD</name>
<sequence length="394" mass="43579">MTKLQDINISVDDIKSALDEHNGSVAKAAKDLGVSPHRLRTLIDRLDPEDLSAKLNLAREVRRARNFQTENNKLRQDNRALVEAVGTKEGLLDALAKVADTLNQRPPVEFNVTPGQGKPMTVEILLSDLQIGKLGPGYNTPIARKRLFEFGRAILFQIAQKQAAGYHIERIVLAIIGDIIESDEKHRNSARACDTGTAEQMWDAIGGIFGFVVEPLARLGIPMDVIGVTGNHDWNEHGINMFLPGKTHLSYPLYKTLELVTQRAGYDWVNFDIPEGSYTTTSIYGQRVLYEHGVGVSVSESAMKAHKVKRAEQEKAHITYFRMGDKHTVTSFNSGQYIVNGAFFGATKGGAEYSGIAGFDSVAGQVMCFHVPRSDDRLTVYDTFTIQLEHITHG</sequence>
<dbReference type="OrthoDB" id="17162at10239"/>
<feature type="coiled-coil region" evidence="1">
    <location>
        <begin position="57"/>
        <end position="84"/>
    </location>
</feature>
<protein>
    <submittedName>
        <fullName evidence="2">Metallo-dependent phosphatase</fullName>
    </submittedName>
</protein>
<dbReference type="InterPro" id="IPR029052">
    <property type="entry name" value="Metallo-depent_PP-like"/>
</dbReference>
<dbReference type="RefSeq" id="YP_009225258.1">
    <property type="nucleotide sequence ID" value="NC_029092.1"/>
</dbReference>
<evidence type="ECO:0000313" key="3">
    <source>
        <dbReference type="Proteomes" id="UP000204057"/>
    </source>
</evidence>
<dbReference type="Proteomes" id="UP000204057">
    <property type="component" value="Segment"/>
</dbReference>
<dbReference type="SUPFAM" id="SSF56300">
    <property type="entry name" value="Metallo-dependent phosphatases"/>
    <property type="match status" value="1"/>
</dbReference>